<reference evidence="3 4" key="1">
    <citation type="submission" date="2022-09" db="EMBL/GenBank/DDBJ databases">
        <authorList>
            <person name="Han X.L."/>
            <person name="Wang Q."/>
            <person name="Lu T."/>
        </authorList>
    </citation>
    <scope>NUCLEOTIDE SEQUENCE [LARGE SCALE GENOMIC DNA]</scope>
    <source>
        <strain evidence="3 4">WQ 127069</strain>
    </source>
</reference>
<dbReference type="Proteomes" id="UP001652445">
    <property type="component" value="Unassembled WGS sequence"/>
</dbReference>
<protein>
    <submittedName>
        <fullName evidence="3">Alpha/beta hydrolase</fullName>
    </submittedName>
</protein>
<feature type="domain" description="AB hydrolase-1" evidence="2">
    <location>
        <begin position="23"/>
        <end position="255"/>
    </location>
</feature>
<dbReference type="RefSeq" id="WP_262688012.1">
    <property type="nucleotide sequence ID" value="NZ_JAOQIO010000113.1"/>
</dbReference>
<dbReference type="SUPFAM" id="SSF53474">
    <property type="entry name" value="alpha/beta-Hydrolases"/>
    <property type="match status" value="1"/>
</dbReference>
<sequence>MGQYIQVNDKVKIYVEDIGEGTPVLFIHGWPLDHTMFEYQFMQLPRQGYRCIGIDLRGFGRSDSPWEGYSYNQLADDIRVVIDELKLDNVVLAGFSLGGAVAIRYMSRHEGQGIAKLLLMGAAAPSFIQRNNFPFGAPEEQIEKLMLATLADRPQMVTDFSKIFTDKGGSASFEDWLHQHAVGASAQGTLRALESLRDEDLRGDLASIRVPTAIFHGEKDQICSFELAKLTNRGIANSRLVVFEESGHAMLFDEPDKFSEELTGFLADHSVSRSTNASDLPTMIYPSV</sequence>
<proteinExistence type="predicted"/>
<organism evidence="3 4">
    <name type="scientific">Paenibacillus baimaensis</name>
    <dbReference type="NCBI Taxonomy" id="2982185"/>
    <lineage>
        <taxon>Bacteria</taxon>
        <taxon>Bacillati</taxon>
        <taxon>Bacillota</taxon>
        <taxon>Bacilli</taxon>
        <taxon>Bacillales</taxon>
        <taxon>Paenibacillaceae</taxon>
        <taxon>Paenibacillus</taxon>
    </lineage>
</organism>
<evidence type="ECO:0000256" key="1">
    <source>
        <dbReference type="ARBA" id="ARBA00022801"/>
    </source>
</evidence>
<dbReference type="PRINTS" id="PR00412">
    <property type="entry name" value="EPOXHYDRLASE"/>
</dbReference>
<evidence type="ECO:0000313" key="4">
    <source>
        <dbReference type="Proteomes" id="UP001652445"/>
    </source>
</evidence>
<name>A0ABT2URA1_9BACL</name>
<evidence type="ECO:0000259" key="2">
    <source>
        <dbReference type="Pfam" id="PF00561"/>
    </source>
</evidence>
<dbReference type="InterPro" id="IPR000073">
    <property type="entry name" value="AB_hydrolase_1"/>
</dbReference>
<keyword evidence="4" id="KW-1185">Reference proteome</keyword>
<dbReference type="Pfam" id="PF00561">
    <property type="entry name" value="Abhydrolase_1"/>
    <property type="match status" value="1"/>
</dbReference>
<dbReference type="PRINTS" id="PR00111">
    <property type="entry name" value="ABHYDROLASE"/>
</dbReference>
<dbReference type="InterPro" id="IPR000639">
    <property type="entry name" value="Epox_hydrolase-like"/>
</dbReference>
<dbReference type="Gene3D" id="3.40.50.1820">
    <property type="entry name" value="alpha/beta hydrolase"/>
    <property type="match status" value="1"/>
</dbReference>
<dbReference type="EMBL" id="JAOQIO010000113">
    <property type="protein sequence ID" value="MCU6797193.1"/>
    <property type="molecule type" value="Genomic_DNA"/>
</dbReference>
<dbReference type="InterPro" id="IPR050266">
    <property type="entry name" value="AB_hydrolase_sf"/>
</dbReference>
<dbReference type="GO" id="GO:0016787">
    <property type="term" value="F:hydrolase activity"/>
    <property type="evidence" value="ECO:0007669"/>
    <property type="project" value="UniProtKB-KW"/>
</dbReference>
<keyword evidence="1 3" id="KW-0378">Hydrolase</keyword>
<accession>A0ABT2URA1</accession>
<comment type="caution">
    <text evidence="3">The sequence shown here is derived from an EMBL/GenBank/DDBJ whole genome shotgun (WGS) entry which is preliminary data.</text>
</comment>
<gene>
    <name evidence="3" type="ORF">OB236_34195</name>
</gene>
<dbReference type="PANTHER" id="PTHR43798:SF31">
    <property type="entry name" value="AB HYDROLASE SUPERFAMILY PROTEIN YCLE"/>
    <property type="match status" value="1"/>
</dbReference>
<evidence type="ECO:0000313" key="3">
    <source>
        <dbReference type="EMBL" id="MCU6797193.1"/>
    </source>
</evidence>
<dbReference type="InterPro" id="IPR029058">
    <property type="entry name" value="AB_hydrolase_fold"/>
</dbReference>
<dbReference type="PANTHER" id="PTHR43798">
    <property type="entry name" value="MONOACYLGLYCEROL LIPASE"/>
    <property type="match status" value="1"/>
</dbReference>